<feature type="region of interest" description="Disordered" evidence="5">
    <location>
        <begin position="260"/>
        <end position="321"/>
    </location>
</feature>
<dbReference type="Pfam" id="PF04542">
    <property type="entry name" value="Sigma70_r2"/>
    <property type="match status" value="1"/>
</dbReference>
<organism evidence="8 9">
    <name type="scientific">Cryobacterium mannosilyticum</name>
    <dbReference type="NCBI Taxonomy" id="1259190"/>
    <lineage>
        <taxon>Bacteria</taxon>
        <taxon>Bacillati</taxon>
        <taxon>Actinomycetota</taxon>
        <taxon>Actinomycetes</taxon>
        <taxon>Micrococcales</taxon>
        <taxon>Microbacteriaceae</taxon>
        <taxon>Cryobacterium</taxon>
    </lineage>
</organism>
<dbReference type="PANTHER" id="PTHR43133:SF57">
    <property type="entry name" value="RNA POLYMERASE SIGMA-70 FACTOR"/>
    <property type="match status" value="1"/>
</dbReference>
<dbReference type="InterPro" id="IPR036388">
    <property type="entry name" value="WH-like_DNA-bd_sf"/>
</dbReference>
<dbReference type="InterPro" id="IPR013325">
    <property type="entry name" value="RNA_pol_sigma_r2"/>
</dbReference>
<reference evidence="8 9" key="1">
    <citation type="submission" date="2019-03" db="EMBL/GenBank/DDBJ databases">
        <title>Genomics of glacier-inhabiting Cryobacterium strains.</title>
        <authorList>
            <person name="Liu Q."/>
            <person name="Xin Y.-H."/>
        </authorList>
    </citation>
    <scope>NUCLEOTIDE SEQUENCE [LARGE SCALE GENOMIC DNA]</scope>
    <source>
        <strain evidence="8 9">RHLT2-21</strain>
    </source>
</reference>
<sequence>MSSARRAKARAMSRSASLIASKRSPRASCRAFTRIVIPVTLRRPTDIRPAPRISVDKLIKSHMWRKTTPLNPDPDSPETVDRSRGHRPQRERSVVPRAPLGQTDGMPPVDDAFAAVYSKYLPAIGGFLARRVEHRFVEDLAADVFAIAWRRRATVTAGEELPWLYRIAANLVANHRRQQATAASLLFALRATDTAPSAEDIAITDLALADAWRRLRPRDREVLALAVLEDLPIPAISTSLGVSANAVSIRLHRAKKTLARLMDGPDDTAPKAGPASKADAGPKAGPASKADPTPKVDTAPDADPTDKDESVPSERSTPQPT</sequence>
<feature type="domain" description="RNA polymerase sigma factor 70 region 4 type 2" evidence="7">
    <location>
        <begin position="207"/>
        <end position="258"/>
    </location>
</feature>
<keyword evidence="9" id="KW-1185">Reference proteome</keyword>
<dbReference type="SUPFAM" id="SSF88659">
    <property type="entry name" value="Sigma3 and sigma4 domains of RNA polymerase sigma factors"/>
    <property type="match status" value="1"/>
</dbReference>
<dbReference type="Proteomes" id="UP000297643">
    <property type="component" value="Unassembled WGS sequence"/>
</dbReference>
<dbReference type="InterPro" id="IPR039425">
    <property type="entry name" value="RNA_pol_sigma-70-like"/>
</dbReference>
<dbReference type="NCBIfam" id="TIGR02937">
    <property type="entry name" value="sigma70-ECF"/>
    <property type="match status" value="1"/>
</dbReference>
<evidence type="ECO:0000256" key="2">
    <source>
        <dbReference type="ARBA" id="ARBA00023015"/>
    </source>
</evidence>
<feature type="compositionally biased region" description="Low complexity" evidence="5">
    <location>
        <begin position="290"/>
        <end position="302"/>
    </location>
</feature>
<evidence type="ECO:0000256" key="3">
    <source>
        <dbReference type="ARBA" id="ARBA00023082"/>
    </source>
</evidence>
<dbReference type="CDD" id="cd06171">
    <property type="entry name" value="Sigma70_r4"/>
    <property type="match status" value="1"/>
</dbReference>
<dbReference type="PANTHER" id="PTHR43133">
    <property type="entry name" value="RNA POLYMERASE ECF-TYPE SIGMA FACTO"/>
    <property type="match status" value="1"/>
</dbReference>
<dbReference type="Gene3D" id="1.10.10.10">
    <property type="entry name" value="Winged helix-like DNA-binding domain superfamily/Winged helix DNA-binding domain"/>
    <property type="match status" value="1"/>
</dbReference>
<feature type="region of interest" description="Disordered" evidence="5">
    <location>
        <begin position="64"/>
        <end position="106"/>
    </location>
</feature>
<dbReference type="GO" id="GO:0016987">
    <property type="term" value="F:sigma factor activity"/>
    <property type="evidence" value="ECO:0007669"/>
    <property type="project" value="UniProtKB-KW"/>
</dbReference>
<dbReference type="InterPro" id="IPR014284">
    <property type="entry name" value="RNA_pol_sigma-70_dom"/>
</dbReference>
<dbReference type="GO" id="GO:0006352">
    <property type="term" value="P:DNA-templated transcription initiation"/>
    <property type="evidence" value="ECO:0007669"/>
    <property type="project" value="InterPro"/>
</dbReference>
<evidence type="ECO:0000256" key="4">
    <source>
        <dbReference type="ARBA" id="ARBA00023163"/>
    </source>
</evidence>
<dbReference type="GO" id="GO:0003677">
    <property type="term" value="F:DNA binding"/>
    <property type="evidence" value="ECO:0007669"/>
    <property type="project" value="InterPro"/>
</dbReference>
<dbReference type="Pfam" id="PF08281">
    <property type="entry name" value="Sigma70_r4_2"/>
    <property type="match status" value="1"/>
</dbReference>
<comment type="caution">
    <text evidence="8">The sequence shown here is derived from an EMBL/GenBank/DDBJ whole genome shotgun (WGS) entry which is preliminary data.</text>
</comment>
<keyword evidence="4" id="KW-0804">Transcription</keyword>
<comment type="similarity">
    <text evidence="1">Belongs to the sigma-70 factor family. ECF subfamily.</text>
</comment>
<dbReference type="InterPro" id="IPR013324">
    <property type="entry name" value="RNA_pol_sigma_r3/r4-like"/>
</dbReference>
<evidence type="ECO:0000313" key="9">
    <source>
        <dbReference type="Proteomes" id="UP000297643"/>
    </source>
</evidence>
<gene>
    <name evidence="8" type="ORF">E3O32_16520</name>
</gene>
<evidence type="ECO:0000256" key="1">
    <source>
        <dbReference type="ARBA" id="ARBA00010641"/>
    </source>
</evidence>
<evidence type="ECO:0000256" key="5">
    <source>
        <dbReference type="SAM" id="MobiDB-lite"/>
    </source>
</evidence>
<keyword evidence="3" id="KW-0731">Sigma factor</keyword>
<dbReference type="AlphaFoldDB" id="A0A4R8W399"/>
<dbReference type="SUPFAM" id="SSF88946">
    <property type="entry name" value="Sigma2 domain of RNA polymerase sigma factors"/>
    <property type="match status" value="1"/>
</dbReference>
<dbReference type="InterPro" id="IPR013249">
    <property type="entry name" value="RNA_pol_sigma70_r4_t2"/>
</dbReference>
<keyword evidence="2" id="KW-0805">Transcription regulation</keyword>
<accession>A0A4R8W399</accession>
<proteinExistence type="inferred from homology"/>
<protein>
    <submittedName>
        <fullName evidence="8">Sigma-70 family RNA polymerase sigma factor</fullName>
    </submittedName>
</protein>
<dbReference type="Gene3D" id="1.10.1740.10">
    <property type="match status" value="1"/>
</dbReference>
<dbReference type="InterPro" id="IPR007627">
    <property type="entry name" value="RNA_pol_sigma70_r2"/>
</dbReference>
<evidence type="ECO:0000259" key="7">
    <source>
        <dbReference type="Pfam" id="PF08281"/>
    </source>
</evidence>
<evidence type="ECO:0000313" key="8">
    <source>
        <dbReference type="EMBL" id="TFB99654.1"/>
    </source>
</evidence>
<dbReference type="EMBL" id="SOFM01000050">
    <property type="protein sequence ID" value="TFB99654.1"/>
    <property type="molecule type" value="Genomic_DNA"/>
</dbReference>
<evidence type="ECO:0000259" key="6">
    <source>
        <dbReference type="Pfam" id="PF04542"/>
    </source>
</evidence>
<feature type="domain" description="RNA polymerase sigma-70 region 2" evidence="6">
    <location>
        <begin position="117"/>
        <end position="180"/>
    </location>
</feature>
<feature type="compositionally biased region" description="Basic and acidic residues" evidence="5">
    <location>
        <begin position="79"/>
        <end position="94"/>
    </location>
</feature>
<name>A0A4R8W399_9MICO</name>